<dbReference type="AlphaFoldDB" id="A0AAQ3QXS5"/>
<protein>
    <recommendedName>
        <fullName evidence="4">DoxX family protein</fullName>
    </recommendedName>
</protein>
<dbReference type="Proteomes" id="UP001304300">
    <property type="component" value="Chromosome"/>
</dbReference>
<feature type="transmembrane region" description="Helical" evidence="1">
    <location>
        <begin position="78"/>
        <end position="99"/>
    </location>
</feature>
<keyword evidence="1" id="KW-0812">Transmembrane</keyword>
<name>A0AAQ3QXS5_9BACT</name>
<keyword evidence="1" id="KW-1133">Transmembrane helix</keyword>
<evidence type="ECO:0008006" key="4">
    <source>
        <dbReference type="Google" id="ProtNLM"/>
    </source>
</evidence>
<dbReference type="KEGG" id="puo:RZN69_09575"/>
<dbReference type="RefSeq" id="WP_317835886.1">
    <property type="nucleotide sequence ID" value="NZ_CP136920.1"/>
</dbReference>
<proteinExistence type="predicted"/>
<reference evidence="2 3" key="1">
    <citation type="submission" date="2023-10" db="EMBL/GenBank/DDBJ databases">
        <title>Rubellicoccus peritrichatus gen. nov., sp. nov., isolated from an algae of coral reef tank.</title>
        <authorList>
            <person name="Luo J."/>
        </authorList>
    </citation>
    <scope>NUCLEOTIDE SEQUENCE [LARGE SCALE GENOMIC DNA]</scope>
    <source>
        <strain evidence="2 3">CR14</strain>
    </source>
</reference>
<keyword evidence="3" id="KW-1185">Reference proteome</keyword>
<evidence type="ECO:0000313" key="3">
    <source>
        <dbReference type="Proteomes" id="UP001304300"/>
    </source>
</evidence>
<gene>
    <name evidence="2" type="ORF">RZN69_09575</name>
</gene>
<dbReference type="EMBL" id="CP136920">
    <property type="protein sequence ID" value="WOO43337.1"/>
    <property type="molecule type" value="Genomic_DNA"/>
</dbReference>
<accession>A0AAQ3QXS5</accession>
<evidence type="ECO:0000313" key="2">
    <source>
        <dbReference type="EMBL" id="WOO43337.1"/>
    </source>
</evidence>
<feature type="transmembrane region" description="Helical" evidence="1">
    <location>
        <begin position="53"/>
        <end position="71"/>
    </location>
</feature>
<organism evidence="2 3">
    <name type="scientific">Rubellicoccus peritrichatus</name>
    <dbReference type="NCBI Taxonomy" id="3080537"/>
    <lineage>
        <taxon>Bacteria</taxon>
        <taxon>Pseudomonadati</taxon>
        <taxon>Verrucomicrobiota</taxon>
        <taxon>Opitutia</taxon>
        <taxon>Puniceicoccales</taxon>
        <taxon>Cerasicoccaceae</taxon>
        <taxon>Rubellicoccus</taxon>
    </lineage>
</organism>
<evidence type="ECO:0000256" key="1">
    <source>
        <dbReference type="SAM" id="Phobius"/>
    </source>
</evidence>
<keyword evidence="1" id="KW-0472">Membrane</keyword>
<feature type="transmembrane region" description="Helical" evidence="1">
    <location>
        <begin position="12"/>
        <end position="33"/>
    </location>
</feature>
<sequence length="140" mass="14706">MNQQSAKLSTPATIVSWIFQVIAAVIMLQTLFFKLTGAPESIYIFTTIGAEPVGRYGSAVAELIAGVLLLWPRFSWAGAGLGIGVMLGAIGAHLGPLGIEIVVDGQSDGGTLFGMAVVTLISCIVVLALRFKQIPFLKKS</sequence>
<feature type="transmembrane region" description="Helical" evidence="1">
    <location>
        <begin position="111"/>
        <end position="131"/>
    </location>
</feature>